<feature type="region of interest" description="Disordered" evidence="2">
    <location>
        <begin position="2370"/>
        <end position="2397"/>
    </location>
</feature>
<feature type="compositionally biased region" description="Basic and acidic residues" evidence="2">
    <location>
        <begin position="383"/>
        <end position="392"/>
    </location>
</feature>
<feature type="compositionally biased region" description="Polar residues" evidence="2">
    <location>
        <begin position="1168"/>
        <end position="1179"/>
    </location>
</feature>
<feature type="compositionally biased region" description="Polar residues" evidence="2">
    <location>
        <begin position="1447"/>
        <end position="1461"/>
    </location>
</feature>
<feature type="region of interest" description="Disordered" evidence="2">
    <location>
        <begin position="2280"/>
        <end position="2336"/>
    </location>
</feature>
<feature type="compositionally biased region" description="Polar residues" evidence="2">
    <location>
        <begin position="6242"/>
        <end position="6282"/>
    </location>
</feature>
<feature type="region of interest" description="Disordered" evidence="2">
    <location>
        <begin position="755"/>
        <end position="784"/>
    </location>
</feature>
<feature type="compositionally biased region" description="Polar residues" evidence="2">
    <location>
        <begin position="3785"/>
        <end position="3806"/>
    </location>
</feature>
<feature type="compositionally biased region" description="Low complexity" evidence="2">
    <location>
        <begin position="89"/>
        <end position="100"/>
    </location>
</feature>
<feature type="compositionally biased region" description="Polar residues" evidence="2">
    <location>
        <begin position="6215"/>
        <end position="6225"/>
    </location>
</feature>
<feature type="compositionally biased region" description="Low complexity" evidence="2">
    <location>
        <begin position="1489"/>
        <end position="1501"/>
    </location>
</feature>
<feature type="transmembrane region" description="Helical" evidence="3">
    <location>
        <begin position="21"/>
        <end position="41"/>
    </location>
</feature>
<feature type="compositionally biased region" description="Polar residues" evidence="2">
    <location>
        <begin position="3949"/>
        <end position="3958"/>
    </location>
</feature>
<feature type="region of interest" description="Disordered" evidence="2">
    <location>
        <begin position="5354"/>
        <end position="5389"/>
    </location>
</feature>
<feature type="compositionally biased region" description="Polar residues" evidence="2">
    <location>
        <begin position="5840"/>
        <end position="5849"/>
    </location>
</feature>
<feature type="compositionally biased region" description="Low complexity" evidence="2">
    <location>
        <begin position="6182"/>
        <end position="6202"/>
    </location>
</feature>
<name>A0AAV4CKN1_9GAST</name>
<feature type="compositionally biased region" description="Basic and acidic residues" evidence="2">
    <location>
        <begin position="2290"/>
        <end position="2312"/>
    </location>
</feature>
<feature type="compositionally biased region" description="Basic and acidic residues" evidence="2">
    <location>
        <begin position="2227"/>
        <end position="2240"/>
    </location>
</feature>
<feature type="region of interest" description="Disordered" evidence="2">
    <location>
        <begin position="2882"/>
        <end position="2928"/>
    </location>
</feature>
<feature type="compositionally biased region" description="Basic and acidic residues" evidence="2">
    <location>
        <begin position="1462"/>
        <end position="1484"/>
    </location>
</feature>
<feature type="compositionally biased region" description="Pro residues" evidence="2">
    <location>
        <begin position="4144"/>
        <end position="4153"/>
    </location>
</feature>
<feature type="region of interest" description="Disordered" evidence="2">
    <location>
        <begin position="483"/>
        <end position="507"/>
    </location>
</feature>
<feature type="compositionally biased region" description="Basic and acidic residues" evidence="2">
    <location>
        <begin position="4368"/>
        <end position="4381"/>
    </location>
</feature>
<feature type="compositionally biased region" description="Basic and acidic residues" evidence="2">
    <location>
        <begin position="3542"/>
        <end position="3552"/>
    </location>
</feature>
<accession>A0AAV4CKN1</accession>
<feature type="compositionally biased region" description="Low complexity" evidence="2">
    <location>
        <begin position="5684"/>
        <end position="5698"/>
    </location>
</feature>
<feature type="region of interest" description="Disordered" evidence="2">
    <location>
        <begin position="5010"/>
        <end position="5038"/>
    </location>
</feature>
<feature type="compositionally biased region" description="Basic and acidic residues" evidence="2">
    <location>
        <begin position="1950"/>
        <end position="1981"/>
    </location>
</feature>
<feature type="compositionally biased region" description="Basic and acidic residues" evidence="2">
    <location>
        <begin position="3898"/>
        <end position="3915"/>
    </location>
</feature>
<feature type="compositionally biased region" description="Basic and acidic residues" evidence="2">
    <location>
        <begin position="2941"/>
        <end position="2958"/>
    </location>
</feature>
<feature type="compositionally biased region" description="Polar residues" evidence="2">
    <location>
        <begin position="1149"/>
        <end position="1160"/>
    </location>
</feature>
<evidence type="ECO:0000313" key="5">
    <source>
        <dbReference type="Proteomes" id="UP000735302"/>
    </source>
</evidence>
<feature type="compositionally biased region" description="Basic residues" evidence="2">
    <location>
        <begin position="2088"/>
        <end position="2102"/>
    </location>
</feature>
<feature type="compositionally biased region" description="Polar residues" evidence="2">
    <location>
        <begin position="6021"/>
        <end position="6033"/>
    </location>
</feature>
<feature type="region of interest" description="Disordered" evidence="2">
    <location>
        <begin position="3768"/>
        <end position="3998"/>
    </location>
</feature>
<feature type="compositionally biased region" description="Low complexity" evidence="2">
    <location>
        <begin position="1561"/>
        <end position="1577"/>
    </location>
</feature>
<feature type="compositionally biased region" description="Low complexity" evidence="2">
    <location>
        <begin position="5210"/>
        <end position="5224"/>
    </location>
</feature>
<feature type="compositionally biased region" description="Basic and acidic residues" evidence="2">
    <location>
        <begin position="2027"/>
        <end position="2040"/>
    </location>
</feature>
<feature type="region of interest" description="Disordered" evidence="2">
    <location>
        <begin position="5079"/>
        <end position="5131"/>
    </location>
</feature>
<feature type="compositionally biased region" description="Polar residues" evidence="2">
    <location>
        <begin position="2370"/>
        <end position="2390"/>
    </location>
</feature>
<feature type="region of interest" description="Disordered" evidence="2">
    <location>
        <begin position="3160"/>
        <end position="3244"/>
    </location>
</feature>
<keyword evidence="3" id="KW-1133">Transmembrane helix</keyword>
<feature type="compositionally biased region" description="Polar residues" evidence="2">
    <location>
        <begin position="4175"/>
        <end position="4212"/>
    </location>
</feature>
<feature type="compositionally biased region" description="Basic and acidic residues" evidence="2">
    <location>
        <begin position="3189"/>
        <end position="3201"/>
    </location>
</feature>
<feature type="region of interest" description="Disordered" evidence="2">
    <location>
        <begin position="5449"/>
        <end position="5479"/>
    </location>
</feature>
<feature type="region of interest" description="Disordered" evidence="2">
    <location>
        <begin position="1553"/>
        <end position="1643"/>
    </location>
</feature>
<keyword evidence="5" id="KW-1185">Reference proteome</keyword>
<feature type="compositionally biased region" description="Polar residues" evidence="2">
    <location>
        <begin position="4103"/>
        <end position="4126"/>
    </location>
</feature>
<feature type="compositionally biased region" description="Low complexity" evidence="2">
    <location>
        <begin position="5912"/>
        <end position="5924"/>
    </location>
</feature>
<feature type="region of interest" description="Disordered" evidence="2">
    <location>
        <begin position="6177"/>
        <end position="6320"/>
    </location>
</feature>
<feature type="compositionally biased region" description="Low complexity" evidence="2">
    <location>
        <begin position="6141"/>
        <end position="6156"/>
    </location>
</feature>
<feature type="compositionally biased region" description="Basic and acidic residues" evidence="2">
    <location>
        <begin position="3103"/>
        <end position="3130"/>
    </location>
</feature>
<feature type="region of interest" description="Disordered" evidence="2">
    <location>
        <begin position="2797"/>
        <end position="2846"/>
    </location>
</feature>
<feature type="compositionally biased region" description="Acidic residues" evidence="2">
    <location>
        <begin position="3553"/>
        <end position="3564"/>
    </location>
</feature>
<feature type="compositionally biased region" description="Basic and acidic residues" evidence="2">
    <location>
        <begin position="3163"/>
        <end position="3178"/>
    </location>
</feature>
<feature type="region of interest" description="Disordered" evidence="2">
    <location>
        <begin position="2581"/>
        <end position="2637"/>
    </location>
</feature>
<proteinExistence type="predicted"/>
<keyword evidence="1" id="KW-0175">Coiled coil</keyword>
<feature type="region of interest" description="Disordered" evidence="2">
    <location>
        <begin position="6124"/>
        <end position="6158"/>
    </location>
</feature>
<feature type="region of interest" description="Disordered" evidence="2">
    <location>
        <begin position="6007"/>
        <end position="6111"/>
    </location>
</feature>
<feature type="coiled-coil region" evidence="1">
    <location>
        <begin position="4859"/>
        <end position="4896"/>
    </location>
</feature>
<feature type="region of interest" description="Disordered" evidence="2">
    <location>
        <begin position="5838"/>
        <end position="5858"/>
    </location>
</feature>
<feature type="compositionally biased region" description="Low complexity" evidence="2">
    <location>
        <begin position="6083"/>
        <end position="6092"/>
    </location>
</feature>
<organism evidence="4 5">
    <name type="scientific">Plakobranchus ocellatus</name>
    <dbReference type="NCBI Taxonomy" id="259542"/>
    <lineage>
        <taxon>Eukaryota</taxon>
        <taxon>Metazoa</taxon>
        <taxon>Spiralia</taxon>
        <taxon>Lophotrochozoa</taxon>
        <taxon>Mollusca</taxon>
        <taxon>Gastropoda</taxon>
        <taxon>Heterobranchia</taxon>
        <taxon>Euthyneura</taxon>
        <taxon>Panpulmonata</taxon>
        <taxon>Sacoglossa</taxon>
        <taxon>Placobranchoidea</taxon>
        <taxon>Plakobranchidae</taxon>
        <taxon>Plakobranchus</taxon>
    </lineage>
</organism>
<feature type="compositionally biased region" description="Polar residues" evidence="2">
    <location>
        <begin position="4232"/>
        <end position="4278"/>
    </location>
</feature>
<feature type="compositionally biased region" description="Polar residues" evidence="2">
    <location>
        <begin position="5761"/>
        <end position="5771"/>
    </location>
</feature>
<feature type="region of interest" description="Disordered" evidence="2">
    <location>
        <begin position="5403"/>
        <end position="5429"/>
    </location>
</feature>
<feature type="compositionally biased region" description="Basic and acidic residues" evidence="2">
    <location>
        <begin position="5115"/>
        <end position="5130"/>
    </location>
</feature>
<feature type="region of interest" description="Disordered" evidence="2">
    <location>
        <begin position="2435"/>
        <end position="2475"/>
    </location>
</feature>
<feature type="compositionally biased region" description="Low complexity" evidence="2">
    <location>
        <begin position="5450"/>
        <end position="5461"/>
    </location>
</feature>
<feature type="compositionally biased region" description="Basic and acidic residues" evidence="2">
    <location>
        <begin position="3058"/>
        <end position="3070"/>
    </location>
</feature>
<reference evidence="4 5" key="1">
    <citation type="journal article" date="2021" name="Elife">
        <title>Chloroplast acquisition without the gene transfer in kleptoplastic sea slugs, Plakobranchus ocellatus.</title>
        <authorList>
            <person name="Maeda T."/>
            <person name="Takahashi S."/>
            <person name="Yoshida T."/>
            <person name="Shimamura S."/>
            <person name="Takaki Y."/>
            <person name="Nagai Y."/>
            <person name="Toyoda A."/>
            <person name="Suzuki Y."/>
            <person name="Arimoto A."/>
            <person name="Ishii H."/>
            <person name="Satoh N."/>
            <person name="Nishiyama T."/>
            <person name="Hasebe M."/>
            <person name="Maruyama T."/>
            <person name="Minagawa J."/>
            <person name="Obokata J."/>
            <person name="Shigenobu S."/>
        </authorList>
    </citation>
    <scope>NUCLEOTIDE SEQUENCE [LARGE SCALE GENOMIC DNA]</scope>
</reference>
<sequence length="6320" mass="701803">MCFRLFFNTVRHVVSNCAHTLAIILAWICTYLCLSFAQTVLQGVRSSGTHVTPGSRKVKRRSQVRATGKSSDSEDGAQFSDDSLKSGTNSHNSSRPGSGSSRRRRRPTPRHGSNEAPAKRRRAGSSGEGDYAASESDGSVYSVDSLTSRDNNAKGKTAETLPGTDGISEKPELKSLFSSKEQHLPERTVLVQEDVERVVLSPDQKSLETCPSVELGVPGIIEIQDIESNVVDIDKAVEQKAENEPFVTEAGDTDEGIVSSEIQRFAVSAFTPAGTTNMSFRAHFGATKKPPVTEGNTNTRHFQKPVIAGKITLSQISLWSGGSNSKECDDNFDKSTPCAFSVLGEQQPNLSRAPAIRRFNIQRLSLREPEIWSNSSFLPDIDSISHNRDTQTPEKPLSKVTRKRSHPKDDESVYQQQEKLRGLHSKYGLLEADMEDEEDDDIRGEEDDEKMIEEAVIEKSVDRRPAFSLHHDIVTAAISIDTEQEGDKCVQGSNISDAGRNDSDSLKKSDRLITTAPASFSSEGETHLATQKMIEAPLAIVVRGETSSASSGVGMSSPEGRSVSTMQEVDMVDFGFADSGDLPGHNPATDISNIVSPALTVSSGHYSTISAGQDTNQTLDSTRADIFHSISESVVSAQNINDESSGTLEDYHTPLQSPRISDDCMVRKESVTFLPPTYSHTLPSRSPNLQKDRPVSPRISITAKARHIGSAVDPQNVLVITDETVRQALREEVEKKLSRLERRIRSLSDSAISSDYYTDPDSCSVSPRSSRFRDLSVPSPHSPLKAQHADYSFVSHVTESMDEQKQQDRIPYTLPSTAHRVGDLKRPESVEYPYHVPVPDSSQGRFPERLVNAILTIQEYPLFISPSLRRLQRRRIKGRLTRSMDDIRDLEKALQNQELKKDFRKSYQGVHQDEVSFRHVVPRYVSKQSSPIIPGLVHDRFNVSSPEILIQHTKEGTVVEAKLDQKFRDIMASQGRAKLLAEQEDDSVFSSVTKYTEIGPFYRTPMGKDDTLRSPSSHPKDRVTNLQSHHTQLQAKADVYDLGCLSAQDLCLGELCPSQKRIALWKSPSESDVPSHLEQARDETRFQAKLAVMRSASVDYLACPGNDQEEDGERANVCHDQTDSTRSISAAGNKSINYVPGMSQFRPKSYTSSIDSSNGPVSGHLSRSADSLHTSNDSYDSPRYKGYSDSFPLLLDRSASLDNIYYQRLLKLQAKRQALHRSRSAGMVEAGDGEVVQEEPDDQIFPPNVHVTDPDENLLHVNYDSGDNDPELSPYNRSDASFVSTVGFSYRKASHPRDFRGFSEEVRQQLQQITQHVEEAEETEPKTKLALETHDLSPRSASSEYSSDSYFKAAEVESGSPYFKEYNLKSKPMHANQGSHSRSFGSSNNSLQGLEQNWAVHQELSTPLSEGAENWQQVSQLVMETTDLLKQIQAQPPALAPLDLDSSGESLNTETITGRSMNSRDESPRKKVRTRSSDRTKDSTLSHGVPSVQQSDTQQVDDSQESREKQRRNSQLADNITAVMHDLTSQKVKLPLELQQRILEEFLRTQHERELEEHQQQQEQQQQQQQRQQQLEQSDAPHTRQKSQQFSKEPRRSRSCGNYSAILESKEEPLRSESSPPSASDRNGFVSHDQVGNNKENCEIRVMEDRGHERFTNEEIMTDRTDTAESTTQTTPQKSVNRRDKVIIKVRDTMTQTGPSLNNSISEEIQTDLDLSFGSEEDRDDQMHFQERTRALEYGDLTQPRSTQTDGTLISFNSHGAQTVPIEREADFSSDFRWEGKPKQAFVRTQEEETYSYNYVQSHPVANYPDLTELEEDTMKENEANGNTIQLIEAQQASKSTSENRGESQVTGFGGSNFAQSFQNEEVQTDMSLEILPRQMISVALSTDDRPLQNDLVLYPTERLNLRGSHENWVYSDTASPALPLIEINEADEDDTFLSDSFHTCGSNAESDRQRIQTSDPDHESHADTEVQERDAIKDEIELSECDDNGRRSGDLPTLLLKENEEQADEVLEASKSYTSSMMWSTSEDRNEESLSEREGGTSNSLDEAKDKLPLISQVLDTHQADRTDLKLNPESHNTEGESTDSSKRKRKKKRNRRHKKKAETSGHPEEETDSQVSESLLTNGTLYAEVLEKSGDIVSKASFKEPQSDSELKSFSSPVYPSFANQEPTEGNIRESSVFTHASSKGSKMLTPSEQKENQIEENQTSGNLNLGPRDSSSSLLSQQKRSYELGEIQLKRDSNATTHPPKITSSSDSLAESLSSLPPVLLFTDESVFNKASANQTSNSISTKEAEGCNKLSDRGWKRDSNRGEVDSVDAPVSSVDKISDSSSNESELEITTTEIIPLSYVFETVTPEHSTQAVQPFVIGENSQETGDAQQENISPSAYTKNQGGEIKKSQSEFSAYNNAKDQNDFATGPSPLGFAPNEVISAKLEKTTTDAKQSSMSPGFEPAACSEPSVLPETERRAPVPTEEMSQAEDEFISIFDNKLTISEQSENASIEMTDSEVTEAYPTTYQRARMSIEDVAIIVDTEEKHHRNTERNTDNITTFNVEIHSPGQEQNNDIVEKRRLFKADLGCDLKVNGRDSESSNFNPKDSAEISKDNEDSLKEENSYGATLRVAGKRSPSPKQGEKSDSEEEIIVTDIISHYVITKDGDLEQAPATSDPNSLPNQVENQLYKAARNTSTGSQENTTFKEKSVQDFTLPLTRDGAIGEKMIVETSLANDKNDSEKETGAEDAQFSTEVKEINETAKTKLKEDKLFEQTEERDVAEKNIPVVAKASFHDTMPSEDLKVMIRTNKNISEEDETETSATSFPMSDEKTLSPETSVNPDEEVSVAQKKESDSEEEIIVTDVIPYPITKEENSLAQNTFAELFTAEDRSVISTVSVPEGGDGNGGLEEEEKPIISTVPVPVAEEGQIDSEERRVSPSVKSVFTAEDLKNGKEKEKKIIPLPSTKDREFESEQGTAVTSEASAEDREIEYNRDETVISVKAEPLPEDREIEYDQDEIVMSAKAETLPKDREIEYNRDEIVMSAKAETLPEDKEFEYDQDEIVTSVTPEAPAKDTESGSEQERVINSVLSPFSAKDRKMDTRQKNVDMSVISKSPCENRKSDSEKDRRIVNEAADKDRSIDLEDRTKVPFSVSAADAVHGKIESESEKLVIPAESELSRESGKVVYEEKSETSSFMTVPAAKESKTKCEEKKTIPSDISVTSDEDAVDGSLEERKVTSAISEPPTDGRETCAEEDRTVTSALSIPALEHRKSDSKEEISFISAISVLATDESETYAVEDRTEEMAMKSDSHQPFAEKKGSISVIESAVLSGATEAVRRDDIEQNIVQDFEIEQKNESEPEAGDADEIFPVVKEEKSPKGPKHGNSSAPFSVDVKENSSEEEIVTAEVISAPLIQRMDEQEEERTFTYPICRSTITLQESAKHDTPVGRISLSPLKAMESNLDDQRAETGDGSVSESVKEKHSKTEKLTSENMVGSVAAAKPVSAISPPTHSHADTCSTEEPEVMTQVISITVKKKGGDFEEEMTVTDVMSVPVSGKDRGPRKNILEVDEASISDENDGTGTKDKTPTATAQPRSRRESISNQPDEDSIGKTTSPKTKKESDSEEEVTITDIIPLPARQTENTGVRDGVEDIKASASDTEEGEDVEQKPITSNMDLTLSSRNIDDVEQKINSTDFANIAYKESRSETQHEVYQDKAPCPTIDTTSHSEPKSSLTHETENIKLNLKASEEAKIIVIAGVIYKEDSANYKDAVEKGHVDLEKVQLDIDTPSKSWEVEESSAPRQENQSPEEQATLLPTNYISAPSHAFVPDKGFQQHRTMANETAVCNEGEDDEVSPSYNETVNTHHQRKEITSSPPVKESNEFSPLEPTQRRKSQAYNKDVIAQETSLTLDNTQERPKSDVELEAKPKEYDGDDPSPWKTNSGHADEESNQGYPDKGKEKTKSKSLTPINTAQIGVLPESETAQFSLDSSLAQQSSASVEPTRQLDSAKQHMNHQEYLRSTLMPSASSFSIRLRQAVDTEKDTLTIDPSNDSGFLSDDALLSLRSSSEFDTSLVRPGDKSLQMEDNKNTEDDELHGHDLHAEPLATADEMEIRDYTNGEKSGQKGQANQKTTAQQSQQISKPQADGYQSPPDRRQHGASPPPPPPPPHWQQELPQSALDYDMDDEDEKSSSNQQSLQRSVQKRSQNSGNVNSHTVLDQNQQMCSKDGSQFRKVTPREESLSEEATDPTDSQKYQSDSMETSLQQQSQTFPLQNSKENYTPACDTTSYLNINQTHTDEGSPRSASSDEEVVVVDEVFIVPLQPDLHRAGETDSNTLVSRQVQRYHNRSKAQDEQRANNSNTLHVLSESEMGDDKQETDGNNAEVDSKHDQGAEHQLKEQTISDEFLLQVRPAASHRKKKRRKSKQIVEYEMEDEDDDMGVKLECVVLEKKLPECKKSNDRVNGNDICEKENFVRSSEPFGTKTPTADISDERLVEEQVLRAEAMKNRLPFSTSVNPHHSNTVNAQDDVIPREENLPSMVSDNQSTADRLREISHDQDLLAFSESLADELNSSKRSVRPEAEKATEEAYISAGGDSERTGNLNLLCIATSFEPVKVARSQNASETREVESAAALENIESSDSFGRSDEYKSELWESKGIYNFEDDELRDRAKRRRRVRHANDFELDDENSEGFVFDVTATSNGNHPRGFGFFWQTPAATTRGLGSHGYHRANSSQTASLHDYPFELSNPISDELVYPIPGLETTIHDSHENNVDLLDGDKTKNGNSKAPDDKEILELAEAVLISGTRDDDQQDKEVCEELIKQWDEDEALSRNENKSISPEHVSSRDLEILVLADEILRAGDREEDTANTLSPYLIDEWDEEYERGKTKRQEIQNLAEEVARANNEINRATFRESSTQTDISEVNHENGELSFRKEEALEERPSVLYVTNEITMETPEGPKLTLPVESAGTRRSIGMQVCTSKIGPKEGEITFKKEQTELQQKPLLQPPAFTEDGPVLVQKSADQDNFAAEQRTRSASDPPSPRTDDNASLWRPEFHGGRGQVVISAPPASTRHPVTLHHSLSTPALVGSSISLLETDGESNSAPCRTRKRSGRYSSQIRESDSSVDNVDGGARERSPLLRRSHFDGDSANLTISNQQILNEIEKLKSEHSKMMDLLERAKERKKRKESVDTVPGAHSIADTDSSGGDSPITVIAGRGSVGGSNTVSPTSASGSQASSPPTIVGNRPVFDAAADISSRIKIVGVNEDLHLGVKRSLDMQESPRVTTEEKPLQDSTYKENDLPETSAEKPSVDSLATSDDELATRPVDYLSDQYDQDQSFDGDIDDLLLRVPDIPGIGSVAPSTTLLNHAKVTVPKKEPSPSPAIHDYEEASPRRESPSPIEQYDKRTADLIRATTETLSIRTRQDSSGEKWPSLNMDESLSPVSRGSMVSPLTLQAILDDDDEMTDADSAFSTSTTTTNAERHRRHPRNSQAQMVSTGTEVSVDSLDDSTQTDLTDITYDDSTLHTSLLEGAQGGASSDSSGHEMSMVHRELDRLHRERVEIIELLSLQYLPSSLTIELLEAKLNYCIGQTDTLLATLEDSWAVEDGVENKPKRSKVSIKVSQDYLNEYRTEFIQSKKDIESCLEWHQRRQTGVRGRRRTRGRDLRAMKRRAEIEAFKLERLREQCRYERELSKSRRRHLSQGSSSLDDTSASSSFLQVDRDTSFTSSRRRLTPSQRKDHLVSLRRQIVQSTAGEMLDMRNRSMSPRSPPDTYWALQASYSAPQSPARSESPGVGSLGPERYSQARRGSSSSWHAYDHLHYRYGTSPSNSLPDTTHRRLPSVELQQRPHSHEPLLATSWSQKEGQGSSIRTSSLSSDLRTNVMATLSGPDLSADRLIQESNEVRRQNQRQIEKAKEMLRHLDERRTHIRSASQPLQSSQSPRKSHSSETVKENRFLPTATTTPLSSSAEFRMRFSRDLAPGQTSSPRVPLSATASPAMSSFTEYARDHLVRGQRRIDSWSGRHHLPQHQQHGQHHSFLPSSQHYPVSSHSQARDPDHHITHELPRRHVDSLSSVPRNESVDINKGQKHSSSYDRTQAAPSSSSFSGSQHLRSRSLSAGPYSTSSLRPLSLNYPAHRHLQNSIRSGSLYRAADKRPEEPGSSSASSPFRSQSAGQGALSLYHGSRSVPRYSDFYTRPLRSASNPPGTSAAGSASTTRTISDYNSHTYFDPTTGKVTTSYTRGITTKKESLNSDGSETKETNTNPSKVRQTVPQHSRASGDRSVTFTSIPIGTVATRSNGQAPEMTGVTPRSDTPSSVLSTDLSLTAVSSGSGAEATGS</sequence>
<feature type="compositionally biased region" description="Low complexity" evidence="2">
    <location>
        <begin position="3971"/>
        <end position="3983"/>
    </location>
</feature>
<feature type="region of interest" description="Disordered" evidence="2">
    <location>
        <begin position="5261"/>
        <end position="5306"/>
    </location>
</feature>
<feature type="region of interest" description="Disordered" evidence="2">
    <location>
        <begin position="5163"/>
        <end position="5226"/>
    </location>
</feature>
<feature type="region of interest" description="Disordered" evidence="2">
    <location>
        <begin position="4308"/>
        <end position="4387"/>
    </location>
</feature>
<feature type="compositionally biased region" description="Basic residues" evidence="2">
    <location>
        <begin position="6007"/>
        <end position="6017"/>
    </location>
</feature>
<feature type="compositionally biased region" description="Polar residues" evidence="2">
    <location>
        <begin position="4315"/>
        <end position="4325"/>
    </location>
</feature>
<feature type="compositionally biased region" description="Basic and acidic residues" evidence="2">
    <location>
        <begin position="4560"/>
        <end position="4569"/>
    </location>
</feature>
<evidence type="ECO:0000256" key="2">
    <source>
        <dbReference type="SAM" id="MobiDB-lite"/>
    </source>
</evidence>
<evidence type="ECO:0000256" key="3">
    <source>
        <dbReference type="SAM" id="Phobius"/>
    </source>
</evidence>
<feature type="compositionally biased region" description="Basic and acidic residues" evidence="2">
    <location>
        <begin position="6227"/>
        <end position="6241"/>
    </location>
</feature>
<comment type="caution">
    <text evidence="4">The sequence shown here is derived from an EMBL/GenBank/DDBJ whole genome shotgun (WGS) entry which is preliminary data.</text>
</comment>
<feature type="compositionally biased region" description="Basic and acidic residues" evidence="2">
    <location>
        <begin position="3232"/>
        <end position="3244"/>
    </location>
</feature>
<feature type="compositionally biased region" description="Basic and acidic residues" evidence="2">
    <location>
        <begin position="3711"/>
        <end position="3721"/>
    </location>
</feature>
<feature type="compositionally biased region" description="Basic and acidic residues" evidence="2">
    <location>
        <begin position="5368"/>
        <end position="5389"/>
    </location>
</feature>
<feature type="compositionally biased region" description="Basic and acidic residues" evidence="2">
    <location>
        <begin position="2594"/>
        <end position="2610"/>
    </location>
</feature>
<feature type="region of interest" description="Disordered" evidence="2">
    <location>
        <begin position="2143"/>
        <end position="2256"/>
    </location>
</feature>
<feature type="coiled-coil region" evidence="1">
    <location>
        <begin position="5876"/>
        <end position="5907"/>
    </location>
</feature>
<feature type="compositionally biased region" description="Basic and acidic residues" evidence="2">
    <location>
        <begin position="5928"/>
        <end position="5937"/>
    </location>
</feature>
<feature type="compositionally biased region" description="Polar residues" evidence="2">
    <location>
        <begin position="3493"/>
        <end position="3503"/>
    </location>
</feature>
<feature type="region of interest" description="Disordered" evidence="2">
    <location>
        <begin position="45"/>
        <end position="170"/>
    </location>
</feature>
<feature type="compositionally biased region" description="Basic and acidic residues" evidence="2">
    <location>
        <begin position="4061"/>
        <end position="4086"/>
    </location>
</feature>
<feature type="region of interest" description="Disordered" evidence="2">
    <location>
        <begin position="1944"/>
        <end position="2005"/>
    </location>
</feature>
<feature type="compositionally biased region" description="Basic and acidic residues" evidence="2">
    <location>
        <begin position="3463"/>
        <end position="3475"/>
    </location>
</feature>
<keyword evidence="3" id="KW-0472">Membrane</keyword>
<evidence type="ECO:0000256" key="1">
    <source>
        <dbReference type="SAM" id="Coils"/>
    </source>
</evidence>
<feature type="region of interest" description="Disordered" evidence="2">
    <location>
        <begin position="5675"/>
        <end position="5792"/>
    </location>
</feature>
<feature type="region of interest" description="Disordered" evidence="2">
    <location>
        <begin position="3691"/>
        <end position="3721"/>
    </location>
</feature>
<feature type="compositionally biased region" description="Basic and acidic residues" evidence="2">
    <location>
        <begin position="6034"/>
        <end position="6052"/>
    </location>
</feature>
<protein>
    <submittedName>
        <fullName evidence="4">Kinesin-like protein kif16b</fullName>
    </submittedName>
</protein>
<feature type="compositionally biased region" description="Basic and acidic residues" evidence="2">
    <location>
        <begin position="2143"/>
        <end position="2153"/>
    </location>
</feature>
<evidence type="ECO:0000313" key="4">
    <source>
        <dbReference type="EMBL" id="GFO32292.1"/>
    </source>
</evidence>
<feature type="compositionally biased region" description="Polar residues" evidence="2">
    <location>
        <begin position="5079"/>
        <end position="5088"/>
    </location>
</feature>
<feature type="compositionally biased region" description="Basic and acidic residues" evidence="2">
    <location>
        <begin position="2063"/>
        <end position="2080"/>
    </location>
</feature>
<feature type="compositionally biased region" description="Polar residues" evidence="2">
    <location>
        <begin position="2280"/>
        <end position="2289"/>
    </location>
</feature>
<feature type="compositionally biased region" description="Basic and acidic residues" evidence="2">
    <location>
        <begin position="3081"/>
        <end position="3092"/>
    </location>
</feature>
<feature type="region of interest" description="Disordered" evidence="2">
    <location>
        <begin position="1440"/>
        <end position="1519"/>
    </location>
</feature>
<feature type="compositionally biased region" description="Low complexity" evidence="2">
    <location>
        <begin position="5939"/>
        <end position="5951"/>
    </location>
</feature>
<feature type="region of interest" description="Disordered" evidence="2">
    <location>
        <begin position="3038"/>
        <end position="3130"/>
    </location>
</feature>
<dbReference type="EMBL" id="BLXT01006579">
    <property type="protein sequence ID" value="GFO32292.1"/>
    <property type="molecule type" value="Genomic_DNA"/>
</dbReference>
<feature type="compositionally biased region" description="Polar residues" evidence="2">
    <location>
        <begin position="136"/>
        <end position="150"/>
    </location>
</feature>
<feature type="compositionally biased region" description="Polar residues" evidence="2">
    <location>
        <begin position="6071"/>
        <end position="6082"/>
    </location>
</feature>
<feature type="region of interest" description="Disordered" evidence="2">
    <location>
        <begin position="3443"/>
        <end position="3659"/>
    </location>
</feature>
<feature type="compositionally biased region" description="Polar residues" evidence="2">
    <location>
        <begin position="6290"/>
        <end position="6320"/>
    </location>
</feature>
<keyword evidence="3" id="KW-0812">Transmembrane</keyword>
<feature type="region of interest" description="Disordered" evidence="2">
    <location>
        <begin position="5909"/>
        <end position="5951"/>
    </location>
</feature>
<feature type="compositionally biased region" description="Low complexity" evidence="2">
    <location>
        <begin position="2315"/>
        <end position="2336"/>
    </location>
</feature>
<feature type="region of interest" description="Disordered" evidence="2">
    <location>
        <begin position="377"/>
        <end position="417"/>
    </location>
</feature>
<feature type="compositionally biased region" description="Polar residues" evidence="2">
    <location>
        <begin position="2960"/>
        <end position="2969"/>
    </location>
</feature>
<gene>
    <name evidence="4" type="ORF">PoB_005879700</name>
</gene>
<feature type="compositionally biased region" description="Basic and acidic residues" evidence="2">
    <location>
        <begin position="5268"/>
        <end position="5293"/>
    </location>
</feature>
<dbReference type="Proteomes" id="UP000735302">
    <property type="component" value="Unassembled WGS sequence"/>
</dbReference>
<feature type="region of interest" description="Disordered" evidence="2">
    <location>
        <begin position="1149"/>
        <end position="1183"/>
    </location>
</feature>
<feature type="compositionally biased region" description="Polar residues" evidence="2">
    <location>
        <begin position="2154"/>
        <end position="2194"/>
    </location>
</feature>
<feature type="region of interest" description="Disordered" evidence="2">
    <location>
        <begin position="4553"/>
        <end position="4576"/>
    </location>
</feature>
<feature type="region of interest" description="Disordered" evidence="2">
    <location>
        <begin position="4050"/>
        <end position="4292"/>
    </location>
</feature>
<feature type="region of interest" description="Disordered" evidence="2">
    <location>
        <begin position="3338"/>
        <end position="3385"/>
    </location>
</feature>
<feature type="region of interest" description="Disordered" evidence="2">
    <location>
        <begin position="2019"/>
        <end position="2119"/>
    </location>
</feature>
<feature type="region of interest" description="Disordered" evidence="2">
    <location>
        <begin position="2941"/>
        <end position="2978"/>
    </location>
</feature>
<feature type="compositionally biased region" description="Polar residues" evidence="2">
    <location>
        <begin position="755"/>
        <end position="769"/>
    </location>
</feature>